<keyword evidence="1" id="KW-0175">Coiled coil</keyword>
<feature type="compositionally biased region" description="Basic and acidic residues" evidence="2">
    <location>
        <begin position="888"/>
        <end position="897"/>
    </location>
</feature>
<feature type="region of interest" description="Disordered" evidence="2">
    <location>
        <begin position="405"/>
        <end position="430"/>
    </location>
</feature>
<organism evidence="3 4">
    <name type="scientific">Larinioides sclopetarius</name>
    <dbReference type="NCBI Taxonomy" id="280406"/>
    <lineage>
        <taxon>Eukaryota</taxon>
        <taxon>Metazoa</taxon>
        <taxon>Ecdysozoa</taxon>
        <taxon>Arthropoda</taxon>
        <taxon>Chelicerata</taxon>
        <taxon>Arachnida</taxon>
        <taxon>Araneae</taxon>
        <taxon>Araneomorphae</taxon>
        <taxon>Entelegynae</taxon>
        <taxon>Araneoidea</taxon>
        <taxon>Araneidae</taxon>
        <taxon>Larinioides</taxon>
    </lineage>
</organism>
<feature type="compositionally biased region" description="Polar residues" evidence="2">
    <location>
        <begin position="411"/>
        <end position="423"/>
    </location>
</feature>
<dbReference type="EMBL" id="CAXIEN010000025">
    <property type="protein sequence ID" value="CAL1266870.1"/>
    <property type="molecule type" value="Genomic_DNA"/>
</dbReference>
<feature type="compositionally biased region" description="Pro residues" evidence="2">
    <location>
        <begin position="375"/>
        <end position="384"/>
    </location>
</feature>
<sequence length="2063" mass="230852">MDPDSTAGTSDFQPIPSNKCSNVDEDYISKLLGFEDNYSTEAANASDANRTMPDDQLKTNHDQVAPEETSEFKFMNGHYKVPSDESLDENHEDIHLIEMDNGFNLAKKIKELMQMKKEADALHEKWEQTEKEKSELQFQVNLLQAENHQFKHLKNQKDENSQKVNELQKDLANKLKAQLKLRNEIESCNLQISEKNDAIKKMKKDNKSLWNMVTRFARKLADADLLTPKEKNTVKKYGEENHILVDTFDSEDQGEEKDHSPLVPKSQVPADVREKTYSIENEIRIVKSDNCLPTHAKESESKIPDVKNDGFQFSHSNTSLPKPKLSTGANYFMKSCRDVIEDPHVSDDCLDITVNELKEMRRQLSASKDHFSPISPLPPTPPPSSNKFRHGLSRKHLSVNNPVLTVPVHKSPSQTSKVSKNQGLLSVNSSVPNSSRKLTFCHQQSEGFDAPAEQHTVRRFNTDTGHSDHHDKNIGSHSSSSLVPYRFSAKRCHDGTVKLNFHINNPISMTVNPNNWEVSCILGQHEEDTSDTPFTLHPPEETANVQTCESFSNNLASSEKSEHVVSNKSKVETAPPLASTTPVLKGSEQSSFVSVGKPNILSQDNSVNTNSFDCLSKETTLQKELPLNHAHISINGSKALNAFANLHRNNECHQRFENHLDDNRSVVSSSCESPSPYRKKNKLFSKEFSSPSHNLTSSVSEVKSGKLDNFSNLSKMHSLSVPEVNCQTEYDSTDSESELTDKSKLTKLNSAKSGPIKKRRKSNLMASVESSNIIPARNKGRTLLSRAFGSTKSSINTNVDLEVKNVENNESEKSTIVKLDEKYLYEGHNQKEEIKFNSSSGNNDPSNCMNSNNENTGEQVETSYKNVKDKKRVSRIKDKMPKITSVKQKRESTVDKSPKKKVKGKVELKRMAALKSGAAEWVAQKMKSNIDEKEYMAEEPFDSNFSASNTVSDSLEKNDAKKSISVFLSKTETRHEGISDIPEVKSEKLNHFSNDSVNSSDGYCANIQNKDVSVTMINDALLNAPSTNHVTNKKNQENPKIDTEESNIFILDSTPCSISKNDQFGETFHALEKVNNQNNNEPAPASDHCYISVSSDFPSNHKTEQRTNNSISDPENLIKNVKCAEIKNIELFKPNSFLESLDLSKYEASKSPKQENKNSYEMTNSVSSPLLKSPPLKIKSPKSSPIKIKSPKSSPIKIKSPKSSLKAKSPKSAVTKIKYSEDSTTLANSSDFNSFSNMNNSEVKAEFPEVSLPPLPLDPFGLSGDKSNTFSQVKTFVDGKFIESPVSPSLERNAKLSFSNNKELDKLTLLSENRNNTEGVNNAKTNLTTLFNQEEFTNESFIDFLVKDELDDTDMKTISDTGTTETSNTGDVIDNAFSKTEVKELLTSSIPGDIVSSAASSSEPVSKISSNVNIISENEAIGDINKVKESKATSRAVSCDKEPPESNSQELMSNFSSNIDMIIESVVVGGIEIEVETHDPPPRPCRKRQGPVVGSSHHAEKRKVKGGLKSIDLSIAKESVLSDSDTKHIGPQISEADSVIGGVEIEVKTQDPPPRTCRKRQGPVVDSSHHYEKRKVKGGLKSIDLSIAKESALSDGDAKYINGQISEADSDIESPLVIAEDIEEVQQSIPISKTENSEENVVNLLDKISPTKTLNKKQKNVIKTSKKIENKVELSQIDAAFHSLDKIRFSETNFKHQVHTLVNTLINPSIFESTPKLVFYLVKYLHATRKNPMLSFSLSTDPDTLLPISEQCIVKALLVVDAKNKPHLSGLLTYVVETLYQLVLGKVQYHIYGLSSLCRVLTVICKELNDLSKPRHLCCDVLKYNHKFAPFLIASVVGVYREAFEVLPDTTEEEKIFLSALSYGVQQKPKTLTETQWKHCNNVFSKYLTVEFLTNVSETIPYLMSAIEDKCMSAPYENEYLLMGPLVIYARVKGWSWALEYLLEDYVLPNLEAYSNKENGERAFAFFTNLCADICYGCPNEELSRSCLMKYWKSSGEREFVPIHAGAALLKLILLRKELFPDEMQEWISYYHEDPRVVEYSNVYFKLRLMEDQELALKDNIIY</sequence>
<proteinExistence type="predicted"/>
<feature type="compositionally biased region" description="Low complexity" evidence="2">
    <location>
        <begin position="1167"/>
        <end position="1211"/>
    </location>
</feature>
<feature type="compositionally biased region" description="Low complexity" evidence="2">
    <location>
        <begin position="842"/>
        <end position="855"/>
    </location>
</feature>
<feature type="compositionally biased region" description="Basic and acidic residues" evidence="2">
    <location>
        <begin position="52"/>
        <end position="61"/>
    </location>
</feature>
<feature type="region of interest" description="Disordered" evidence="2">
    <location>
        <begin position="558"/>
        <end position="583"/>
    </location>
</feature>
<feature type="compositionally biased region" description="Polar residues" evidence="2">
    <location>
        <begin position="856"/>
        <end position="865"/>
    </location>
</feature>
<feature type="region of interest" description="Disordered" evidence="2">
    <location>
        <begin position="364"/>
        <end position="388"/>
    </location>
</feature>
<keyword evidence="4" id="KW-1185">Reference proteome</keyword>
<comment type="caution">
    <text evidence="3">The sequence shown here is derived from an EMBL/GenBank/DDBJ whole genome shotgun (WGS) entry which is preliminary data.</text>
</comment>
<feature type="region of interest" description="Disordered" evidence="2">
    <location>
        <begin position="42"/>
        <end position="63"/>
    </location>
</feature>
<feature type="region of interest" description="Disordered" evidence="2">
    <location>
        <begin position="1477"/>
        <end position="1503"/>
    </location>
</feature>
<protein>
    <submittedName>
        <fullName evidence="3">Uncharacterized protein</fullName>
    </submittedName>
</protein>
<feature type="compositionally biased region" description="Basic and acidic residues" evidence="2">
    <location>
        <begin position="1149"/>
        <end position="1158"/>
    </location>
</feature>
<evidence type="ECO:0000256" key="1">
    <source>
        <dbReference type="SAM" id="Coils"/>
    </source>
</evidence>
<feature type="region of interest" description="Disordered" evidence="2">
    <location>
        <begin position="1149"/>
        <end position="1211"/>
    </location>
</feature>
<reference evidence="3 4" key="1">
    <citation type="submission" date="2024-04" db="EMBL/GenBank/DDBJ databases">
        <authorList>
            <person name="Rising A."/>
            <person name="Reimegard J."/>
            <person name="Sonavane S."/>
            <person name="Akerstrom W."/>
            <person name="Nylinder S."/>
            <person name="Hedman E."/>
            <person name="Kallberg Y."/>
        </authorList>
    </citation>
    <scope>NUCLEOTIDE SEQUENCE [LARGE SCALE GENOMIC DNA]</scope>
</reference>
<name>A0AAV1Z697_9ARAC</name>
<feature type="region of interest" description="Disordered" evidence="2">
    <location>
        <begin position="835"/>
        <end position="904"/>
    </location>
</feature>
<feature type="compositionally biased region" description="Basic and acidic residues" evidence="2">
    <location>
        <begin position="559"/>
        <end position="571"/>
    </location>
</feature>
<evidence type="ECO:0000256" key="2">
    <source>
        <dbReference type="SAM" id="MobiDB-lite"/>
    </source>
</evidence>
<dbReference type="Proteomes" id="UP001497382">
    <property type="component" value="Unassembled WGS sequence"/>
</dbReference>
<accession>A0AAV1Z697</accession>
<feature type="coiled-coil region" evidence="1">
    <location>
        <begin position="105"/>
        <end position="205"/>
    </location>
</feature>
<feature type="region of interest" description="Disordered" evidence="2">
    <location>
        <begin position="1548"/>
        <end position="1568"/>
    </location>
</feature>
<evidence type="ECO:0000313" key="3">
    <source>
        <dbReference type="EMBL" id="CAL1266870.1"/>
    </source>
</evidence>
<feature type="region of interest" description="Disordered" evidence="2">
    <location>
        <begin position="248"/>
        <end position="267"/>
    </location>
</feature>
<evidence type="ECO:0000313" key="4">
    <source>
        <dbReference type="Proteomes" id="UP001497382"/>
    </source>
</evidence>
<gene>
    <name evidence="3" type="ORF">LARSCL_LOCUS3327</name>
</gene>
<feature type="region of interest" description="Disordered" evidence="2">
    <location>
        <begin position="1"/>
        <end position="20"/>
    </location>
</feature>